<proteinExistence type="predicted"/>
<protein>
    <submittedName>
        <fullName evidence="1">Uncharacterized protein</fullName>
    </submittedName>
</protein>
<dbReference type="AlphaFoldDB" id="A0A645DC83"/>
<organism evidence="1">
    <name type="scientific">bioreactor metagenome</name>
    <dbReference type="NCBI Taxonomy" id="1076179"/>
    <lineage>
        <taxon>unclassified sequences</taxon>
        <taxon>metagenomes</taxon>
        <taxon>ecological metagenomes</taxon>
    </lineage>
</organism>
<sequence length="86" mass="9195">MGLELRVQPVHRVDALARTLACVEEDVQRTGQAEVEAQLVFEFAGKGLRPGAENTPTLAIIAVAVADEQVVFERTADVGHADSLPT</sequence>
<evidence type="ECO:0000313" key="1">
    <source>
        <dbReference type="EMBL" id="MPM86182.1"/>
    </source>
</evidence>
<reference evidence="1" key="1">
    <citation type="submission" date="2019-08" db="EMBL/GenBank/DDBJ databases">
        <authorList>
            <person name="Kucharzyk K."/>
            <person name="Murdoch R.W."/>
            <person name="Higgins S."/>
            <person name="Loffler F."/>
        </authorList>
    </citation>
    <scope>NUCLEOTIDE SEQUENCE</scope>
</reference>
<gene>
    <name evidence="1" type="ORF">SDC9_133267</name>
</gene>
<accession>A0A645DC83</accession>
<dbReference type="EMBL" id="VSSQ01034290">
    <property type="protein sequence ID" value="MPM86182.1"/>
    <property type="molecule type" value="Genomic_DNA"/>
</dbReference>
<name>A0A645DC83_9ZZZZ</name>
<comment type="caution">
    <text evidence="1">The sequence shown here is derived from an EMBL/GenBank/DDBJ whole genome shotgun (WGS) entry which is preliminary data.</text>
</comment>